<keyword evidence="6 10" id="KW-0067">ATP-binding</keyword>
<dbReference type="SMART" id="SM00487">
    <property type="entry name" value="DEXDc"/>
    <property type="match status" value="1"/>
</dbReference>
<keyword evidence="4 10" id="KW-0378">Hydrolase</keyword>
<dbReference type="Pfam" id="PF00271">
    <property type="entry name" value="Helicase_C"/>
    <property type="match status" value="1"/>
</dbReference>
<feature type="domain" description="Helicase C-terminal" evidence="13">
    <location>
        <begin position="299"/>
        <end position="439"/>
    </location>
</feature>
<dbReference type="GO" id="GO:0009378">
    <property type="term" value="F:four-way junction helicase activity"/>
    <property type="evidence" value="ECO:0007669"/>
    <property type="project" value="TreeGrafter"/>
</dbReference>
<evidence type="ECO:0000259" key="13">
    <source>
        <dbReference type="PROSITE" id="PS51194"/>
    </source>
</evidence>
<dbReference type="GO" id="GO:0005737">
    <property type="term" value="C:cytoplasm"/>
    <property type="evidence" value="ECO:0007669"/>
    <property type="project" value="TreeGrafter"/>
</dbReference>
<dbReference type="GO" id="GO:0000724">
    <property type="term" value="P:double-strand break repair via homologous recombination"/>
    <property type="evidence" value="ECO:0007669"/>
    <property type="project" value="TreeGrafter"/>
</dbReference>
<dbReference type="PANTHER" id="PTHR13710">
    <property type="entry name" value="DNA HELICASE RECQ FAMILY MEMBER"/>
    <property type="match status" value="1"/>
</dbReference>
<reference evidence="14 15" key="1">
    <citation type="submission" date="2019-07" db="EMBL/GenBank/DDBJ databases">
        <title>Genomics analysis of Aphanomyces spp. identifies a new class of oomycete effector associated with host adaptation.</title>
        <authorList>
            <person name="Gaulin E."/>
        </authorList>
    </citation>
    <scope>NUCLEOTIDE SEQUENCE [LARGE SCALE GENOMIC DNA]</scope>
    <source>
        <strain evidence="14 15">ATCC 201684</strain>
    </source>
</reference>
<dbReference type="CDD" id="cd18794">
    <property type="entry name" value="SF2_C_RecQ"/>
    <property type="match status" value="1"/>
</dbReference>
<dbReference type="GO" id="GO:0046872">
    <property type="term" value="F:metal ion binding"/>
    <property type="evidence" value="ECO:0007669"/>
    <property type="project" value="UniProtKB-KW"/>
</dbReference>
<dbReference type="GO" id="GO:0043138">
    <property type="term" value="F:3'-5' DNA helicase activity"/>
    <property type="evidence" value="ECO:0007669"/>
    <property type="project" value="UniProtKB-EC"/>
</dbReference>
<protein>
    <recommendedName>
        <fullName evidence="10">ATP-dependent DNA helicase</fullName>
        <ecNumber evidence="10">5.6.2.4</ecNumber>
    </recommendedName>
</protein>
<dbReference type="Gene3D" id="1.10.10.10">
    <property type="entry name" value="Winged helix-like DNA-binding domain superfamily/Winged helix DNA-binding domain"/>
    <property type="match status" value="1"/>
</dbReference>
<dbReference type="VEuPathDB" id="FungiDB:AeMF1_016966"/>
<dbReference type="EMBL" id="VJMJ01000365">
    <property type="protein sequence ID" value="KAF0721770.1"/>
    <property type="molecule type" value="Genomic_DNA"/>
</dbReference>
<comment type="subcellular location">
    <subcellularLocation>
        <location evidence="10">Nucleus</location>
    </subcellularLocation>
</comment>
<dbReference type="InterPro" id="IPR004589">
    <property type="entry name" value="DNA_helicase_ATP-dep_RecQ"/>
</dbReference>
<sequence>MDLQADIAAKEAEIAAIQHEIDVLFYKQSEVERELQVLRKQLARQEIVLSDSEEDGVHSEGRYTSSQLVEVLQSQFGLDKFRPTQEDVILSTLNKKDTFQSWRKYVHCAFTKLTMLQYEDGFTVVVSPLVSLIHDQVMHFCKIYGENSACMLTGETTKQEASAVYARMLDVNNTVPLLLLFVTPEKISNSKLLLSRFDKAYQLKRLQRFVIDEAHCCSQWGHDFRHDYHKLGLLKRQYPTVPVLALTATATPAVFDDVKDILEISHCAFFHTSFLRSNLHYELRDKPDKEDDSIAAIVASVQAYSALSSGIIYCLTRKETETLALALQNAGVAAGYYHAWSPDRQQIHTSWVNGDIQVMVATIAFGLGINKPDVRFVIHATMSKSLEGYYQESGRAGRDGEPTHCILFFRPSDVPKVAALVHSERDGLRNFTSMVAYCLLPPGHCRKQNMASYFAEKMANPCFDHCDGCDSWPEDEKIVASTQKCLQVLQWLRKSKDKRWTFKQLVDEAMAKRNGWASSLSLISTCRRTVERWILELTLQHILQWEFAITPYATNAYIVPDYGAPKIERGEGTPPDIFCWTDDQALLMQRHRTILVRQALSNEMGKTPSQIWQLHKMQKLLLQCKEPWVAKDVHEALGEETPDEIVNRLVNKPTKKRKAVVDLT</sequence>
<dbReference type="AlphaFoldDB" id="A0A6G0W6S0"/>
<dbReference type="InterPro" id="IPR014001">
    <property type="entry name" value="Helicase_ATP-bd"/>
</dbReference>
<keyword evidence="7" id="KW-0238">DNA-binding</keyword>
<accession>A0A6G0W6S0</accession>
<dbReference type="NCBIfam" id="TIGR00614">
    <property type="entry name" value="recQ_fam"/>
    <property type="match status" value="1"/>
</dbReference>
<evidence type="ECO:0000313" key="14">
    <source>
        <dbReference type="EMBL" id="KAF0721770.1"/>
    </source>
</evidence>
<dbReference type="PROSITE" id="PS51192">
    <property type="entry name" value="HELICASE_ATP_BIND_1"/>
    <property type="match status" value="1"/>
</dbReference>
<dbReference type="EC" id="5.6.2.4" evidence="10"/>
<keyword evidence="5 10" id="KW-0347">Helicase</keyword>
<evidence type="ECO:0000256" key="11">
    <source>
        <dbReference type="SAM" id="Coils"/>
    </source>
</evidence>
<dbReference type="SMART" id="SM00490">
    <property type="entry name" value="HELICc"/>
    <property type="match status" value="1"/>
</dbReference>
<keyword evidence="2" id="KW-0479">Metal-binding</keyword>
<dbReference type="GO" id="GO:0016787">
    <property type="term" value="F:hydrolase activity"/>
    <property type="evidence" value="ECO:0007669"/>
    <property type="project" value="UniProtKB-KW"/>
</dbReference>
<evidence type="ECO:0000256" key="9">
    <source>
        <dbReference type="ARBA" id="ARBA00034617"/>
    </source>
</evidence>
<dbReference type="GO" id="GO:0005634">
    <property type="term" value="C:nucleus"/>
    <property type="evidence" value="ECO:0007669"/>
    <property type="project" value="UniProtKB-SubCell"/>
</dbReference>
<comment type="catalytic activity">
    <reaction evidence="10">
        <text>ATP + H2O = ADP + phosphate + H(+)</text>
        <dbReference type="Rhea" id="RHEA:13065"/>
        <dbReference type="ChEBI" id="CHEBI:15377"/>
        <dbReference type="ChEBI" id="CHEBI:15378"/>
        <dbReference type="ChEBI" id="CHEBI:30616"/>
        <dbReference type="ChEBI" id="CHEBI:43474"/>
        <dbReference type="ChEBI" id="CHEBI:456216"/>
    </reaction>
</comment>
<feature type="coiled-coil region" evidence="11">
    <location>
        <begin position="28"/>
        <end position="55"/>
    </location>
</feature>
<keyword evidence="3 10" id="KW-0547">Nucleotide-binding</keyword>
<dbReference type="InterPro" id="IPR027417">
    <property type="entry name" value="P-loop_NTPase"/>
</dbReference>
<evidence type="ECO:0000259" key="12">
    <source>
        <dbReference type="PROSITE" id="PS51192"/>
    </source>
</evidence>
<comment type="catalytic activity">
    <reaction evidence="9 10">
        <text>Couples ATP hydrolysis with the unwinding of duplex DNA by translocating in the 3'-5' direction.</text>
        <dbReference type="EC" id="5.6.2.4"/>
    </reaction>
</comment>
<dbReference type="SUPFAM" id="SSF52540">
    <property type="entry name" value="P-loop containing nucleoside triphosphate hydrolases"/>
    <property type="match status" value="1"/>
</dbReference>
<evidence type="ECO:0000256" key="4">
    <source>
        <dbReference type="ARBA" id="ARBA00022801"/>
    </source>
</evidence>
<evidence type="ECO:0000256" key="3">
    <source>
        <dbReference type="ARBA" id="ARBA00022741"/>
    </source>
</evidence>
<dbReference type="PANTHER" id="PTHR13710:SF105">
    <property type="entry name" value="ATP-DEPENDENT DNA HELICASE Q1"/>
    <property type="match status" value="1"/>
</dbReference>
<dbReference type="InterPro" id="IPR032284">
    <property type="entry name" value="RecQ_Zn-bd"/>
</dbReference>
<dbReference type="InterPro" id="IPR036388">
    <property type="entry name" value="WH-like_DNA-bd_sf"/>
</dbReference>
<evidence type="ECO:0000256" key="8">
    <source>
        <dbReference type="ARBA" id="ARBA00023235"/>
    </source>
</evidence>
<evidence type="ECO:0000256" key="6">
    <source>
        <dbReference type="ARBA" id="ARBA00022840"/>
    </source>
</evidence>
<dbReference type="InterPro" id="IPR001650">
    <property type="entry name" value="Helicase_C-like"/>
</dbReference>
<keyword evidence="10" id="KW-0539">Nucleus</keyword>
<dbReference type="PROSITE" id="PS51194">
    <property type="entry name" value="HELICASE_CTER"/>
    <property type="match status" value="1"/>
</dbReference>
<proteinExistence type="inferred from homology"/>
<evidence type="ECO:0000256" key="1">
    <source>
        <dbReference type="ARBA" id="ARBA00005446"/>
    </source>
</evidence>
<dbReference type="InterPro" id="IPR011545">
    <property type="entry name" value="DEAD/DEAH_box_helicase_dom"/>
</dbReference>
<dbReference type="GO" id="GO:0005524">
    <property type="term" value="F:ATP binding"/>
    <property type="evidence" value="ECO:0007669"/>
    <property type="project" value="UniProtKB-KW"/>
</dbReference>
<keyword evidence="8" id="KW-0413">Isomerase</keyword>
<organism evidence="14 15">
    <name type="scientific">Aphanomyces euteiches</name>
    <dbReference type="NCBI Taxonomy" id="100861"/>
    <lineage>
        <taxon>Eukaryota</taxon>
        <taxon>Sar</taxon>
        <taxon>Stramenopiles</taxon>
        <taxon>Oomycota</taxon>
        <taxon>Saprolegniomycetes</taxon>
        <taxon>Saprolegniales</taxon>
        <taxon>Verrucalvaceae</taxon>
        <taxon>Aphanomyces</taxon>
    </lineage>
</organism>
<dbReference type="Pfam" id="PF00270">
    <property type="entry name" value="DEAD"/>
    <property type="match status" value="1"/>
</dbReference>
<evidence type="ECO:0000313" key="15">
    <source>
        <dbReference type="Proteomes" id="UP000481153"/>
    </source>
</evidence>
<name>A0A6G0W6S0_9STRA</name>
<feature type="domain" description="Helicase ATP-binding" evidence="12">
    <location>
        <begin position="89"/>
        <end position="268"/>
    </location>
</feature>
<dbReference type="Gene3D" id="3.40.50.300">
    <property type="entry name" value="P-loop containing nucleotide triphosphate hydrolases"/>
    <property type="match status" value="2"/>
</dbReference>
<keyword evidence="11" id="KW-0175">Coiled coil</keyword>
<keyword evidence="15" id="KW-1185">Reference proteome</keyword>
<evidence type="ECO:0000256" key="7">
    <source>
        <dbReference type="ARBA" id="ARBA00023125"/>
    </source>
</evidence>
<dbReference type="Pfam" id="PF16124">
    <property type="entry name" value="RecQ_Zn_bind"/>
    <property type="match status" value="1"/>
</dbReference>
<gene>
    <name evidence="14" type="ORF">Ae201684_018913</name>
</gene>
<comment type="caution">
    <text evidence="14">The sequence shown here is derived from an EMBL/GenBank/DDBJ whole genome shotgun (WGS) entry which is preliminary data.</text>
</comment>
<evidence type="ECO:0000256" key="10">
    <source>
        <dbReference type="RuleBase" id="RU364117"/>
    </source>
</evidence>
<evidence type="ECO:0000256" key="5">
    <source>
        <dbReference type="ARBA" id="ARBA00022806"/>
    </source>
</evidence>
<dbReference type="Proteomes" id="UP000481153">
    <property type="component" value="Unassembled WGS sequence"/>
</dbReference>
<evidence type="ECO:0000256" key="2">
    <source>
        <dbReference type="ARBA" id="ARBA00022723"/>
    </source>
</evidence>
<dbReference type="GO" id="GO:0005694">
    <property type="term" value="C:chromosome"/>
    <property type="evidence" value="ECO:0007669"/>
    <property type="project" value="TreeGrafter"/>
</dbReference>
<dbReference type="GO" id="GO:0003677">
    <property type="term" value="F:DNA binding"/>
    <property type="evidence" value="ECO:0007669"/>
    <property type="project" value="UniProtKB-KW"/>
</dbReference>
<comment type="similarity">
    <text evidence="1 10">Belongs to the helicase family. RecQ subfamily.</text>
</comment>